<dbReference type="Proteomes" id="UP000724584">
    <property type="component" value="Unassembled WGS sequence"/>
</dbReference>
<evidence type="ECO:0000313" key="1">
    <source>
        <dbReference type="EMBL" id="KAH6628462.1"/>
    </source>
</evidence>
<proteinExistence type="predicted"/>
<accession>A0ACB7P6D7</accession>
<protein>
    <submittedName>
        <fullName evidence="1">Uncharacterized protein</fullName>
    </submittedName>
</protein>
<keyword evidence="2" id="KW-1185">Reference proteome</keyword>
<organism evidence="1 2">
    <name type="scientific">Chaetomium tenue</name>
    <dbReference type="NCBI Taxonomy" id="1854479"/>
    <lineage>
        <taxon>Eukaryota</taxon>
        <taxon>Fungi</taxon>
        <taxon>Dikarya</taxon>
        <taxon>Ascomycota</taxon>
        <taxon>Pezizomycotina</taxon>
        <taxon>Sordariomycetes</taxon>
        <taxon>Sordariomycetidae</taxon>
        <taxon>Sordariales</taxon>
        <taxon>Chaetomiaceae</taxon>
        <taxon>Chaetomium</taxon>
    </lineage>
</organism>
<comment type="caution">
    <text evidence="1">The sequence shown here is derived from an EMBL/GenBank/DDBJ whole genome shotgun (WGS) entry which is preliminary data.</text>
</comment>
<evidence type="ECO:0000313" key="2">
    <source>
        <dbReference type="Proteomes" id="UP000724584"/>
    </source>
</evidence>
<sequence>MAGDLRRAMAKAKFERQNAPRSKWAPGSWGPAAAAYNATKPEVRCPVIIGGDSMFQTPEDLRDFCQLPSVPPLTQTAETTRFPFPCDQEQDQEGKEALNIADVNRQQCFDLEDSTEGVSLIVWFQGEKRRAWLPKSRKMTGGLQQTTAKAELEQRNTPQSKRAPGYWTSSPAYRATRPEARYPVIIGGDSMFRTPEDLRNFCQFIPSVPPLTQTTQTTLLPFPGDQEQDQKGKETLNITHVDREQCFDLEDCTEGVSLIVWFQGKKRWAWLPKSPKTEGSAMSSGN</sequence>
<dbReference type="EMBL" id="JAGIZQ010000005">
    <property type="protein sequence ID" value="KAH6628462.1"/>
    <property type="molecule type" value="Genomic_DNA"/>
</dbReference>
<name>A0ACB7P6D7_9PEZI</name>
<reference evidence="1 2" key="1">
    <citation type="journal article" date="2021" name="Nat. Commun.">
        <title>Genetic determinants of endophytism in the Arabidopsis root mycobiome.</title>
        <authorList>
            <person name="Mesny F."/>
            <person name="Miyauchi S."/>
            <person name="Thiergart T."/>
            <person name="Pickel B."/>
            <person name="Atanasova L."/>
            <person name="Karlsson M."/>
            <person name="Huettel B."/>
            <person name="Barry K.W."/>
            <person name="Haridas S."/>
            <person name="Chen C."/>
            <person name="Bauer D."/>
            <person name="Andreopoulos W."/>
            <person name="Pangilinan J."/>
            <person name="LaButti K."/>
            <person name="Riley R."/>
            <person name="Lipzen A."/>
            <person name="Clum A."/>
            <person name="Drula E."/>
            <person name="Henrissat B."/>
            <person name="Kohler A."/>
            <person name="Grigoriev I.V."/>
            <person name="Martin F.M."/>
            <person name="Hacquard S."/>
        </authorList>
    </citation>
    <scope>NUCLEOTIDE SEQUENCE [LARGE SCALE GENOMIC DNA]</scope>
    <source>
        <strain evidence="1 2">MPI-SDFR-AT-0079</strain>
    </source>
</reference>
<gene>
    <name evidence="1" type="ORF">F5144DRAFT_579120</name>
</gene>